<evidence type="ECO:0000256" key="1">
    <source>
        <dbReference type="SAM" id="MobiDB-lite"/>
    </source>
</evidence>
<evidence type="ECO:0000313" key="2">
    <source>
        <dbReference type="EMBL" id="KAJ8347373.1"/>
    </source>
</evidence>
<accession>A0A9Q1EY94</accession>
<feature type="compositionally biased region" description="Basic and acidic residues" evidence="1">
    <location>
        <begin position="47"/>
        <end position="56"/>
    </location>
</feature>
<comment type="caution">
    <text evidence="2">The sequence shown here is derived from an EMBL/GenBank/DDBJ whole genome shotgun (WGS) entry which is preliminary data.</text>
</comment>
<dbReference type="Proteomes" id="UP001152622">
    <property type="component" value="Chromosome 11"/>
</dbReference>
<evidence type="ECO:0000313" key="3">
    <source>
        <dbReference type="Proteomes" id="UP001152622"/>
    </source>
</evidence>
<name>A0A9Q1EY94_SYNKA</name>
<feature type="region of interest" description="Disordered" evidence="1">
    <location>
        <begin position="47"/>
        <end position="77"/>
    </location>
</feature>
<gene>
    <name evidence="2" type="ORF">SKAU_G00287740</name>
</gene>
<proteinExistence type="predicted"/>
<feature type="region of interest" description="Disordered" evidence="1">
    <location>
        <begin position="1"/>
        <end position="31"/>
    </location>
</feature>
<feature type="compositionally biased region" description="Basic and acidic residues" evidence="1">
    <location>
        <begin position="10"/>
        <end position="20"/>
    </location>
</feature>
<organism evidence="2 3">
    <name type="scientific">Synaphobranchus kaupii</name>
    <name type="common">Kaup's arrowtooth eel</name>
    <dbReference type="NCBI Taxonomy" id="118154"/>
    <lineage>
        <taxon>Eukaryota</taxon>
        <taxon>Metazoa</taxon>
        <taxon>Chordata</taxon>
        <taxon>Craniata</taxon>
        <taxon>Vertebrata</taxon>
        <taxon>Euteleostomi</taxon>
        <taxon>Actinopterygii</taxon>
        <taxon>Neopterygii</taxon>
        <taxon>Teleostei</taxon>
        <taxon>Anguilliformes</taxon>
        <taxon>Synaphobranchidae</taxon>
        <taxon>Synaphobranchus</taxon>
    </lineage>
</organism>
<sequence>MWRHITGVKRPSETERREAAGSETEDFDPSPAIEMWHMDCLQSRRPDFMAHQEGRGLHQQLRATASEEDSEESSDEL</sequence>
<dbReference type="AlphaFoldDB" id="A0A9Q1EY94"/>
<dbReference type="EMBL" id="JAINUF010000011">
    <property type="protein sequence ID" value="KAJ8347373.1"/>
    <property type="molecule type" value="Genomic_DNA"/>
</dbReference>
<protein>
    <submittedName>
        <fullName evidence="2">Uncharacterized protein</fullName>
    </submittedName>
</protein>
<reference evidence="2" key="1">
    <citation type="journal article" date="2023" name="Science">
        <title>Genome structures resolve the early diversification of teleost fishes.</title>
        <authorList>
            <person name="Parey E."/>
            <person name="Louis A."/>
            <person name="Montfort J."/>
            <person name="Bouchez O."/>
            <person name="Roques C."/>
            <person name="Iampietro C."/>
            <person name="Lluch J."/>
            <person name="Castinel A."/>
            <person name="Donnadieu C."/>
            <person name="Desvignes T."/>
            <person name="Floi Bucao C."/>
            <person name="Jouanno E."/>
            <person name="Wen M."/>
            <person name="Mejri S."/>
            <person name="Dirks R."/>
            <person name="Jansen H."/>
            <person name="Henkel C."/>
            <person name="Chen W.J."/>
            <person name="Zahm M."/>
            <person name="Cabau C."/>
            <person name="Klopp C."/>
            <person name="Thompson A.W."/>
            <person name="Robinson-Rechavi M."/>
            <person name="Braasch I."/>
            <person name="Lecointre G."/>
            <person name="Bobe J."/>
            <person name="Postlethwait J.H."/>
            <person name="Berthelot C."/>
            <person name="Roest Crollius H."/>
            <person name="Guiguen Y."/>
        </authorList>
    </citation>
    <scope>NUCLEOTIDE SEQUENCE</scope>
    <source>
        <strain evidence="2">WJC10195</strain>
    </source>
</reference>
<feature type="compositionally biased region" description="Acidic residues" evidence="1">
    <location>
        <begin position="66"/>
        <end position="77"/>
    </location>
</feature>
<keyword evidence="3" id="KW-1185">Reference proteome</keyword>